<sequence>MKRKRPEIRRKIDDVLAERIAQIKMEHPFWGYRRVWASLRYRDGIPCNLKRIYRIMKERNLLCAKKMRPKTADRHHRPKPKAEKPNQIWGTDMTKVFVEGDGWTYITVVLDWYTKKIVGLKSGRRSKSIDWLEALDRALNTQFPEGARGKGLKLVSDNGCQPTSEAYMRYCSKVDVEQIYTSYNNPKGNAETERFMRTMKEELLWLKEWRSSEELSKELQSWVLKYNSDYLHSTLKYRSPNEMEKHYYKCEAA</sequence>
<evidence type="ECO:0000256" key="1">
    <source>
        <dbReference type="SAM" id="MobiDB-lite"/>
    </source>
</evidence>
<evidence type="ECO:0000313" key="6">
    <source>
        <dbReference type="EMBL" id="ADI38026.1"/>
    </source>
</evidence>
<dbReference type="Gene3D" id="3.30.420.10">
    <property type="entry name" value="Ribonuclease H-like superfamily/Ribonuclease H"/>
    <property type="match status" value="1"/>
</dbReference>
<reference evidence="8 9" key="1">
    <citation type="journal article" date="2010" name="PLoS ONE">
        <title>The Waddlia genome: a window into chlamydial biology.</title>
        <authorList>
            <person name="Bertelli C."/>
            <person name="Collyn F."/>
            <person name="Croxatto A."/>
            <person name="Ruckert C."/>
            <person name="Polkinghorne A."/>
            <person name="Kebbi-Beghdadi C."/>
            <person name="Goesmann A."/>
            <person name="Vaughan L."/>
            <person name="Greub G."/>
        </authorList>
    </citation>
    <scope>NUCLEOTIDE SEQUENCE [LARGE SCALE GENOMIC DNA]</scope>
    <source>
        <strain evidence="9">ATCC VR-1470 / WSU 86-1044</strain>
        <strain evidence="8">WSU 86-1044</strain>
    </source>
</reference>
<dbReference type="RefSeq" id="WP_013181286.1">
    <property type="nucleotide sequence ID" value="NC_014225.1"/>
</dbReference>
<dbReference type="InterPro" id="IPR001584">
    <property type="entry name" value="Integrase_cat-core"/>
</dbReference>
<dbReference type="Pfam" id="PF00665">
    <property type="entry name" value="rve"/>
    <property type="match status" value="1"/>
</dbReference>
<dbReference type="Proteomes" id="UP000001505">
    <property type="component" value="Chromosome"/>
</dbReference>
<dbReference type="EMBL" id="CP001928">
    <property type="protein sequence ID" value="ADI38769.1"/>
    <property type="molecule type" value="Genomic_DNA"/>
</dbReference>
<accession>D6YRS4</accession>
<dbReference type="KEGG" id="wch:wcw_0658"/>
<dbReference type="InterPro" id="IPR036397">
    <property type="entry name" value="RNaseH_sf"/>
</dbReference>
<evidence type="ECO:0000313" key="7">
    <source>
        <dbReference type="EMBL" id="ADI38190.1"/>
    </source>
</evidence>
<dbReference type="InterPro" id="IPR048020">
    <property type="entry name" value="Transpos_IS3"/>
</dbReference>
<dbReference type="SUPFAM" id="SSF53098">
    <property type="entry name" value="Ribonuclease H-like"/>
    <property type="match status" value="1"/>
</dbReference>
<dbReference type="AlphaFoldDB" id="D6YRS4"/>
<evidence type="ECO:0000313" key="3">
    <source>
        <dbReference type="EMBL" id="ADI37558.1"/>
    </source>
</evidence>
<dbReference type="KEGG" id="wch:wcw_0183"/>
<dbReference type="NCBIfam" id="NF033516">
    <property type="entry name" value="transpos_IS3"/>
    <property type="match status" value="1"/>
</dbReference>
<dbReference type="Pfam" id="PF13276">
    <property type="entry name" value="HTH_21"/>
    <property type="match status" value="1"/>
</dbReference>
<dbReference type="PANTHER" id="PTHR46889:SF4">
    <property type="entry name" value="TRANSPOSASE INSO FOR INSERTION SEQUENCE ELEMENT IS911B-RELATED"/>
    <property type="match status" value="1"/>
</dbReference>
<dbReference type="eggNOG" id="COG2801">
    <property type="taxonomic scope" value="Bacteria"/>
</dbReference>
<dbReference type="GO" id="GO:0015074">
    <property type="term" value="P:DNA integration"/>
    <property type="evidence" value="ECO:0007669"/>
    <property type="project" value="InterPro"/>
</dbReference>
<evidence type="ECO:0000313" key="4">
    <source>
        <dbReference type="EMBL" id="ADI37915.1"/>
    </source>
</evidence>
<dbReference type="PANTHER" id="PTHR46889">
    <property type="entry name" value="TRANSPOSASE INSF FOR INSERTION SEQUENCE IS3B-RELATED"/>
    <property type="match status" value="1"/>
</dbReference>
<proteinExistence type="predicted"/>
<dbReference type="KEGG" id="wch:wcw_0824"/>
<evidence type="ECO:0000313" key="9">
    <source>
        <dbReference type="Proteomes" id="UP000001505"/>
    </source>
</evidence>
<organism evidence="8 9">
    <name type="scientific">Waddlia chondrophila (strain ATCC VR-1470 / WSU 86-1044)</name>
    <dbReference type="NCBI Taxonomy" id="716544"/>
    <lineage>
        <taxon>Bacteria</taxon>
        <taxon>Pseudomonadati</taxon>
        <taxon>Chlamydiota</taxon>
        <taxon>Chlamydiia</taxon>
        <taxon>Parachlamydiales</taxon>
        <taxon>Waddliaceae</taxon>
        <taxon>Waddlia</taxon>
    </lineage>
</organism>
<dbReference type="EMBL" id="CP001928">
    <property type="protein sequence ID" value="ADI37993.1"/>
    <property type="molecule type" value="Genomic_DNA"/>
</dbReference>
<dbReference type="KEGG" id="wch:wcw_1419"/>
<protein>
    <submittedName>
        <fullName evidence="4">Integrase</fullName>
    </submittedName>
    <submittedName>
        <fullName evidence="8">Putative transposase</fullName>
    </submittedName>
</protein>
<feature type="domain" description="Integrase catalytic" evidence="2">
    <location>
        <begin position="81"/>
        <end position="248"/>
    </location>
</feature>
<dbReference type="InterPro" id="IPR050900">
    <property type="entry name" value="Transposase_IS3/IS150/IS904"/>
</dbReference>
<gene>
    <name evidence="3" type="ordered locus">wcw_0183</name>
    <name evidence="4" type="ordered locus">wcw_0545</name>
    <name evidence="5" type="ordered locus">wcw_0625</name>
    <name evidence="6" type="ordered locus">wcw_0658</name>
    <name evidence="7" type="ordered locus">wcw_0824</name>
    <name evidence="8" type="ordered locus">wcw_1419</name>
</gene>
<dbReference type="HOGENOM" id="CLU_027402_31_2_0"/>
<keyword evidence="9" id="KW-1185">Reference proteome</keyword>
<dbReference type="InterPro" id="IPR012337">
    <property type="entry name" value="RNaseH-like_sf"/>
</dbReference>
<dbReference type="GO" id="GO:0003676">
    <property type="term" value="F:nucleic acid binding"/>
    <property type="evidence" value="ECO:0007669"/>
    <property type="project" value="InterPro"/>
</dbReference>
<dbReference type="KEGG" id="wch:wcw_0545"/>
<dbReference type="STRING" id="716544.wcw_0183"/>
<dbReference type="KEGG" id="wch:wcw_0625"/>
<feature type="region of interest" description="Disordered" evidence="1">
    <location>
        <begin position="67"/>
        <end position="86"/>
    </location>
</feature>
<dbReference type="EMBL" id="CP001928">
    <property type="protein sequence ID" value="ADI37558.1"/>
    <property type="molecule type" value="Genomic_DNA"/>
</dbReference>
<dbReference type="EMBL" id="CP001928">
    <property type="protein sequence ID" value="ADI37915.1"/>
    <property type="molecule type" value="Genomic_DNA"/>
</dbReference>
<dbReference type="InterPro" id="IPR025948">
    <property type="entry name" value="HTH-like_dom"/>
</dbReference>
<name>D6YRS4_WADCW</name>
<evidence type="ECO:0000313" key="5">
    <source>
        <dbReference type="EMBL" id="ADI37993.1"/>
    </source>
</evidence>
<dbReference type="PROSITE" id="PS50994">
    <property type="entry name" value="INTEGRASE"/>
    <property type="match status" value="1"/>
</dbReference>
<evidence type="ECO:0000259" key="2">
    <source>
        <dbReference type="PROSITE" id="PS50994"/>
    </source>
</evidence>
<dbReference type="EMBL" id="CP001928">
    <property type="protein sequence ID" value="ADI38026.1"/>
    <property type="molecule type" value="Genomic_DNA"/>
</dbReference>
<feature type="compositionally biased region" description="Basic residues" evidence="1">
    <location>
        <begin position="67"/>
        <end position="79"/>
    </location>
</feature>
<evidence type="ECO:0000313" key="8">
    <source>
        <dbReference type="EMBL" id="ADI38769.1"/>
    </source>
</evidence>
<dbReference type="EMBL" id="CP001928">
    <property type="protein sequence ID" value="ADI38190.1"/>
    <property type="molecule type" value="Genomic_DNA"/>
</dbReference>